<dbReference type="SUPFAM" id="SSF53335">
    <property type="entry name" value="S-adenosyl-L-methionine-dependent methyltransferases"/>
    <property type="match status" value="1"/>
</dbReference>
<organism evidence="5">
    <name type="scientific">bioreactor metagenome</name>
    <dbReference type="NCBI Taxonomy" id="1076179"/>
    <lineage>
        <taxon>unclassified sequences</taxon>
        <taxon>metagenomes</taxon>
        <taxon>ecological metagenomes</taxon>
    </lineage>
</organism>
<protein>
    <recommendedName>
        <fullName evidence="6">Undecaprenyl-phosphate 4-deoxy-4-formamido-L-arabinose transferase</fullName>
    </recommendedName>
</protein>
<dbReference type="Gene3D" id="3.90.550.10">
    <property type="entry name" value="Spore Coat Polysaccharide Biosynthesis Protein SpsA, Chain A"/>
    <property type="match status" value="1"/>
</dbReference>
<accession>A0A644W283</accession>
<dbReference type="GO" id="GO:0016757">
    <property type="term" value="F:glycosyltransferase activity"/>
    <property type="evidence" value="ECO:0007669"/>
    <property type="project" value="UniProtKB-KW"/>
</dbReference>
<evidence type="ECO:0000259" key="3">
    <source>
        <dbReference type="Pfam" id="PF00535"/>
    </source>
</evidence>
<keyword evidence="1" id="KW-0328">Glycosyltransferase</keyword>
<dbReference type="Gene3D" id="3.40.50.150">
    <property type="entry name" value="Vaccinia Virus protein VP39"/>
    <property type="match status" value="1"/>
</dbReference>
<dbReference type="PANTHER" id="PTHR22916:SF51">
    <property type="entry name" value="GLYCOSYLTRANSFERASE EPSH-RELATED"/>
    <property type="match status" value="1"/>
</dbReference>
<evidence type="ECO:0000259" key="4">
    <source>
        <dbReference type="Pfam" id="PF05050"/>
    </source>
</evidence>
<dbReference type="InterPro" id="IPR029044">
    <property type="entry name" value="Nucleotide-diphossugar_trans"/>
</dbReference>
<feature type="domain" description="Methyltransferase FkbM" evidence="4">
    <location>
        <begin position="514"/>
        <end position="647"/>
    </location>
</feature>
<evidence type="ECO:0000256" key="2">
    <source>
        <dbReference type="ARBA" id="ARBA00022679"/>
    </source>
</evidence>
<dbReference type="SUPFAM" id="SSF53448">
    <property type="entry name" value="Nucleotide-diphospho-sugar transferases"/>
    <property type="match status" value="1"/>
</dbReference>
<proteinExistence type="predicted"/>
<dbReference type="Pfam" id="PF00535">
    <property type="entry name" value="Glycos_transf_2"/>
    <property type="match status" value="1"/>
</dbReference>
<evidence type="ECO:0008006" key="6">
    <source>
        <dbReference type="Google" id="ProtNLM"/>
    </source>
</evidence>
<dbReference type="AlphaFoldDB" id="A0A644W283"/>
<name>A0A644W283_9ZZZZ</name>
<sequence>MGIPKISVIMLTYNRERLIDRMIECILAQTFRDFEFIIVDNGSTDHSGAIADQYAVQDSRIRVIHRERGNIGSGRNAGLDTANGDYIAFIDDDDTCEPDFLEFLYKLAMENNAAVSICGAADKVFDEKRVMTAEEALTELFWRKKYNVQFPTKLVKSLLFMGIRFSETSKYDDIELMPKILGEANKVAYHGLPKYTFYRHGTNNSAWTTNHSLLTSETLDEYLRVYRERTEWLSEIFPASMTAWRYFELSFMISMVEKITRLGIKGCELQLGYMKKELQVHNKEFIGSGHIHEFEKSWIGEYIMKEITAREQLVFDSLADERSKKVFAARRNAVMRYPVDFAAYDSVFDFIQEFAEINEYHRQISLESILSNFATSDSKFILYGASKNGASIAEKIFAFNNERFNDCIGVWDMNPLLNGSDLYGIPIISPPRKIDVAQYSDIEVFVTPSVPVTLNEIIAFLLTLGFRQEQIITLGEFSSRECNYAEFEPFRQVYGDEEIFVDGGCLNFGSSLELLKACPNLKKIYAFEPGKNARTTIERNIHLSGFENVHLIEAALWSENKSLSFQNNSNSFALSSVEKEGDTLVEGVAFDSVVESDENITFIKMDIEGAELEALKGMRKTIRRCKPKLAISIYHKSYDYVDIPEYILSLVPEYKVFMRHYSDNIGESVMFALI</sequence>
<dbReference type="InterPro" id="IPR006342">
    <property type="entry name" value="FkbM_mtfrase"/>
</dbReference>
<comment type="caution">
    <text evidence="5">The sequence shown here is derived from an EMBL/GenBank/DDBJ whole genome shotgun (WGS) entry which is preliminary data.</text>
</comment>
<evidence type="ECO:0000256" key="1">
    <source>
        <dbReference type="ARBA" id="ARBA00022676"/>
    </source>
</evidence>
<dbReference type="PANTHER" id="PTHR22916">
    <property type="entry name" value="GLYCOSYLTRANSFERASE"/>
    <property type="match status" value="1"/>
</dbReference>
<dbReference type="InterPro" id="IPR001173">
    <property type="entry name" value="Glyco_trans_2-like"/>
</dbReference>
<feature type="domain" description="Glycosyltransferase 2-like" evidence="3">
    <location>
        <begin position="7"/>
        <end position="165"/>
    </location>
</feature>
<dbReference type="InterPro" id="IPR029063">
    <property type="entry name" value="SAM-dependent_MTases_sf"/>
</dbReference>
<keyword evidence="2" id="KW-0808">Transferase</keyword>
<gene>
    <name evidence="5" type="ORF">SDC9_44029</name>
</gene>
<dbReference type="EMBL" id="VSSQ01000576">
    <property type="protein sequence ID" value="MPL97834.1"/>
    <property type="molecule type" value="Genomic_DNA"/>
</dbReference>
<reference evidence="5" key="1">
    <citation type="submission" date="2019-08" db="EMBL/GenBank/DDBJ databases">
        <authorList>
            <person name="Kucharzyk K."/>
            <person name="Murdoch R.W."/>
            <person name="Higgins S."/>
            <person name="Loffler F."/>
        </authorList>
    </citation>
    <scope>NUCLEOTIDE SEQUENCE</scope>
</reference>
<evidence type="ECO:0000313" key="5">
    <source>
        <dbReference type="EMBL" id="MPL97834.1"/>
    </source>
</evidence>
<dbReference type="NCBIfam" id="TIGR01444">
    <property type="entry name" value="fkbM_fam"/>
    <property type="match status" value="1"/>
</dbReference>
<dbReference type="Pfam" id="PF05050">
    <property type="entry name" value="Methyltransf_21"/>
    <property type="match status" value="1"/>
</dbReference>
<dbReference type="CDD" id="cd00761">
    <property type="entry name" value="Glyco_tranf_GTA_type"/>
    <property type="match status" value="1"/>
</dbReference>